<dbReference type="EMBL" id="VOSK01000139">
    <property type="protein sequence ID" value="MPR28358.1"/>
    <property type="molecule type" value="Genomic_DNA"/>
</dbReference>
<evidence type="ECO:0000256" key="1">
    <source>
        <dbReference type="SAM" id="MobiDB-lite"/>
    </source>
</evidence>
<reference evidence="2 3" key="1">
    <citation type="journal article" date="2019" name="Syst. Appl. Microbiol.">
        <title>Microvirga tunisiensis sp. nov., a root nodule symbiotic bacterium isolated from Lupinus micranthus and L. luteus grown in Northern Tunisia.</title>
        <authorList>
            <person name="Msaddak A."/>
            <person name="Rejili M."/>
            <person name="Duran D."/>
            <person name="Mars M."/>
            <person name="Palacios J.M."/>
            <person name="Ruiz-Argueso T."/>
            <person name="Rey L."/>
            <person name="Imperial J."/>
        </authorList>
    </citation>
    <scope>NUCLEOTIDE SEQUENCE [LARGE SCALE GENOMIC DNA]</scope>
    <source>
        <strain evidence="2 3">Lmie10</strain>
    </source>
</reference>
<organism evidence="2 3">
    <name type="scientific">Microvirga tunisiensis</name>
    <dbReference type="NCBI Taxonomy" id="2108360"/>
    <lineage>
        <taxon>Bacteria</taxon>
        <taxon>Pseudomonadati</taxon>
        <taxon>Pseudomonadota</taxon>
        <taxon>Alphaproteobacteria</taxon>
        <taxon>Hyphomicrobiales</taxon>
        <taxon>Methylobacteriaceae</taxon>
        <taxon>Microvirga</taxon>
    </lineage>
</organism>
<proteinExistence type="predicted"/>
<keyword evidence="3" id="KW-1185">Reference proteome</keyword>
<protein>
    <submittedName>
        <fullName evidence="2">Uncharacterized protein</fullName>
    </submittedName>
</protein>
<comment type="caution">
    <text evidence="2">The sequence shown here is derived from an EMBL/GenBank/DDBJ whole genome shotgun (WGS) entry which is preliminary data.</text>
</comment>
<dbReference type="AlphaFoldDB" id="A0A5N7MND4"/>
<name>A0A5N7MND4_9HYPH</name>
<gene>
    <name evidence="2" type="ORF">FS320_25205</name>
</gene>
<dbReference type="Proteomes" id="UP000403266">
    <property type="component" value="Unassembled WGS sequence"/>
</dbReference>
<evidence type="ECO:0000313" key="3">
    <source>
        <dbReference type="Proteomes" id="UP000403266"/>
    </source>
</evidence>
<evidence type="ECO:0000313" key="2">
    <source>
        <dbReference type="EMBL" id="MPR28358.1"/>
    </source>
</evidence>
<feature type="compositionally biased region" description="Polar residues" evidence="1">
    <location>
        <begin position="1"/>
        <end position="16"/>
    </location>
</feature>
<dbReference type="RefSeq" id="WP_152714651.1">
    <property type="nucleotide sequence ID" value="NZ_VOSJ01000139.1"/>
</dbReference>
<feature type="region of interest" description="Disordered" evidence="1">
    <location>
        <begin position="1"/>
        <end position="25"/>
    </location>
</feature>
<sequence>MQQLQASLLGTSTETKTGLIPGRETDTQPVNIAVYGQTIVLDLGQATKSTDNLGEPGKPRVWIEWQDHGWVIILHKDGNHDPDARITLGETVTIETEDL</sequence>
<accession>A0A5N7MND4</accession>